<evidence type="ECO:0000259" key="1">
    <source>
        <dbReference type="Pfam" id="PF00004"/>
    </source>
</evidence>
<dbReference type="Gene3D" id="3.40.50.300">
    <property type="entry name" value="P-loop containing nucleotide triphosphate hydrolases"/>
    <property type="match status" value="2"/>
</dbReference>
<dbReference type="PANTHER" id="PTHR23077">
    <property type="entry name" value="AAA-FAMILY ATPASE"/>
    <property type="match status" value="1"/>
</dbReference>
<evidence type="ECO:0000313" key="2">
    <source>
        <dbReference type="EMBL" id="CAH7670847.1"/>
    </source>
</evidence>
<dbReference type="InterPro" id="IPR027417">
    <property type="entry name" value="P-loop_NTPase"/>
</dbReference>
<dbReference type="AlphaFoldDB" id="A0AAV0AP63"/>
<name>A0AAV0AP63_PHAPC</name>
<comment type="caution">
    <text evidence="2">The sequence shown here is derived from an EMBL/GenBank/DDBJ whole genome shotgun (WGS) entry which is preliminary data.</text>
</comment>
<organism evidence="2 3">
    <name type="scientific">Phakopsora pachyrhizi</name>
    <name type="common">Asian soybean rust disease fungus</name>
    <dbReference type="NCBI Taxonomy" id="170000"/>
    <lineage>
        <taxon>Eukaryota</taxon>
        <taxon>Fungi</taxon>
        <taxon>Dikarya</taxon>
        <taxon>Basidiomycota</taxon>
        <taxon>Pucciniomycotina</taxon>
        <taxon>Pucciniomycetes</taxon>
        <taxon>Pucciniales</taxon>
        <taxon>Phakopsoraceae</taxon>
        <taxon>Phakopsora</taxon>
    </lineage>
</organism>
<dbReference type="InterPro" id="IPR003959">
    <property type="entry name" value="ATPase_AAA_core"/>
</dbReference>
<protein>
    <submittedName>
        <fullName evidence="2">P-loop containing nucleoside triphosphate hydrolase protein</fullName>
    </submittedName>
</protein>
<keyword evidence="2" id="KW-0378">Hydrolase</keyword>
<dbReference type="GO" id="GO:0016887">
    <property type="term" value="F:ATP hydrolysis activity"/>
    <property type="evidence" value="ECO:0007669"/>
    <property type="project" value="InterPro"/>
</dbReference>
<dbReference type="Proteomes" id="UP001153365">
    <property type="component" value="Unassembled WGS sequence"/>
</dbReference>
<dbReference type="InterPro" id="IPR050168">
    <property type="entry name" value="AAA_ATPase_domain"/>
</dbReference>
<dbReference type="Gene3D" id="1.10.8.60">
    <property type="match status" value="1"/>
</dbReference>
<accession>A0AAV0AP63</accession>
<proteinExistence type="predicted"/>
<dbReference type="GO" id="GO:0005829">
    <property type="term" value="C:cytosol"/>
    <property type="evidence" value="ECO:0007669"/>
    <property type="project" value="TreeGrafter"/>
</dbReference>
<sequence length="443" mass="50413">MNLQLELYVIEKRKFEKIFLIDHHKKKLHPKRYEDERLMIFKRVFSTRSALISRILDSDKGIGQSSIQILRWHRCTQKALLAKAVATNCGVNFFSVKGLELLNMYIGESEANARRVFKRARGARPCVIFFDKLDIVAPQRGNQELYHLVELLGLLNLFNKEEVLGSSTLSSKVDVLREPRELYLLVELLGLLPGLYSNGLYSTVESLGLVEVRREPRELYLLADSDSGGVMDRSVSQLLTKLDGISNSKNSPTSINSSNHQGKVIIIEAKKSPDLLVPALLRPGRFDKMIYLGIVETREEKYQIRKSLTNQSKKQSTKEEAELEIWKGAMRTREGGCLYVDQKEQLTRAKWIMRIRPRKWINTGKGPGCMSRRHGLDDHTVGYEGDGVMESIEEYHFDDRCDGGGGTVPAVQQQRAEQDSVSCLMGFEILEDKDEALYGPFEN</sequence>
<dbReference type="GO" id="GO:0005778">
    <property type="term" value="C:peroxisomal membrane"/>
    <property type="evidence" value="ECO:0007669"/>
    <property type="project" value="TreeGrafter"/>
</dbReference>
<dbReference type="EMBL" id="CALTRL010001074">
    <property type="protein sequence ID" value="CAH7670847.1"/>
    <property type="molecule type" value="Genomic_DNA"/>
</dbReference>
<gene>
    <name evidence="2" type="ORF">PPACK8108_LOCUS5586</name>
</gene>
<feature type="domain" description="ATPase AAA-type core" evidence="1">
    <location>
        <begin position="224"/>
        <end position="293"/>
    </location>
</feature>
<dbReference type="GO" id="GO:0016558">
    <property type="term" value="P:protein import into peroxisome matrix"/>
    <property type="evidence" value="ECO:0007669"/>
    <property type="project" value="TreeGrafter"/>
</dbReference>
<dbReference type="GO" id="GO:0005524">
    <property type="term" value="F:ATP binding"/>
    <property type="evidence" value="ECO:0007669"/>
    <property type="project" value="InterPro"/>
</dbReference>
<reference evidence="2" key="1">
    <citation type="submission" date="2022-06" db="EMBL/GenBank/DDBJ databases">
        <authorList>
            <consortium name="SYNGENTA / RWTH Aachen University"/>
        </authorList>
    </citation>
    <scope>NUCLEOTIDE SEQUENCE</scope>
</reference>
<feature type="domain" description="ATPase AAA-type core" evidence="1">
    <location>
        <begin position="78"/>
        <end position="155"/>
    </location>
</feature>
<keyword evidence="3" id="KW-1185">Reference proteome</keyword>
<dbReference type="SUPFAM" id="SSF52540">
    <property type="entry name" value="P-loop containing nucleoside triphosphate hydrolases"/>
    <property type="match status" value="1"/>
</dbReference>
<evidence type="ECO:0000313" key="3">
    <source>
        <dbReference type="Proteomes" id="UP001153365"/>
    </source>
</evidence>
<dbReference type="PANTHER" id="PTHR23077:SF9">
    <property type="entry name" value="PEROXISOMAL ATPASE PEX6"/>
    <property type="match status" value="1"/>
</dbReference>
<dbReference type="Pfam" id="PF00004">
    <property type="entry name" value="AAA"/>
    <property type="match status" value="2"/>
</dbReference>